<dbReference type="InterPro" id="IPR052574">
    <property type="entry name" value="CDIRP"/>
</dbReference>
<dbReference type="SUPFAM" id="SSF52058">
    <property type="entry name" value="L domain-like"/>
    <property type="match status" value="3"/>
</dbReference>
<dbReference type="GO" id="GO:0035591">
    <property type="term" value="F:signaling adaptor activity"/>
    <property type="evidence" value="ECO:0007669"/>
    <property type="project" value="TreeGrafter"/>
</dbReference>
<dbReference type="Gene3D" id="3.80.10.10">
    <property type="entry name" value="Ribonuclease Inhibitor"/>
    <property type="match status" value="3"/>
</dbReference>
<feature type="chain" id="PRO_5014936887" description="Secretion system C-terminal sorting domain-containing protein" evidence="3">
    <location>
        <begin position="20"/>
        <end position="972"/>
    </location>
</feature>
<evidence type="ECO:0000259" key="4">
    <source>
        <dbReference type="Pfam" id="PF18962"/>
    </source>
</evidence>
<accession>A0A2N3HQ43</accession>
<evidence type="ECO:0000313" key="5">
    <source>
        <dbReference type="EMBL" id="PKQ60168.1"/>
    </source>
</evidence>
<keyword evidence="2" id="KW-0677">Repeat</keyword>
<evidence type="ECO:0000256" key="2">
    <source>
        <dbReference type="ARBA" id="ARBA00022737"/>
    </source>
</evidence>
<dbReference type="Proteomes" id="UP000233535">
    <property type="component" value="Unassembled WGS sequence"/>
</dbReference>
<reference evidence="5 6" key="1">
    <citation type="journal article" date="2017" name="Front. Microbiol.">
        <title>Labilibaculum manganireducens gen. nov., sp. nov. and Labilibaculum filiforme sp. nov., Novel Bacteroidetes Isolated from Subsurface Sediments of the Baltic Sea.</title>
        <authorList>
            <person name="Vandieken V."/>
            <person name="Marshall I.P."/>
            <person name="Niemann H."/>
            <person name="Engelen B."/>
            <person name="Cypionka H."/>
        </authorList>
    </citation>
    <scope>NUCLEOTIDE SEQUENCE [LARGE SCALE GENOMIC DNA]</scope>
    <source>
        <strain evidence="5 6">59.16B</strain>
    </source>
</reference>
<feature type="signal peptide" evidence="3">
    <location>
        <begin position="1"/>
        <end position="19"/>
    </location>
</feature>
<dbReference type="Pfam" id="PF18962">
    <property type="entry name" value="Por_Secre_tail"/>
    <property type="match status" value="1"/>
</dbReference>
<dbReference type="PANTHER" id="PTHR47566">
    <property type="match status" value="1"/>
</dbReference>
<protein>
    <recommendedName>
        <fullName evidence="4">Secretion system C-terminal sorting domain-containing protein</fullName>
    </recommendedName>
</protein>
<dbReference type="InterPro" id="IPR001611">
    <property type="entry name" value="Leu-rich_rpt"/>
</dbReference>
<evidence type="ECO:0000313" key="6">
    <source>
        <dbReference type="Proteomes" id="UP000233535"/>
    </source>
</evidence>
<dbReference type="PANTHER" id="PTHR47566:SF1">
    <property type="entry name" value="PROTEIN NUD1"/>
    <property type="match status" value="1"/>
</dbReference>
<feature type="domain" description="Secretion system C-terminal sorting" evidence="4">
    <location>
        <begin position="901"/>
        <end position="969"/>
    </location>
</feature>
<sequence>MIKNFTLLLFFFASITLNAQNINIPDVNFKKALVENTAINTDGDGEISESEAVAFTGSINIAELNISDLTGIEYFINITQVNCRSNKLTSLDLSKNTAITSLYCYYNDLTSLDLTNNTAITNLYCYYNDLPSLDLKNNTAITHLNCSDNQLISLDLANNTDITYLDCDGNNLTSLDLTNNTAITSLTCSDNQLIILDLTNNTAITYLNCENNKFPFSELQKIKTKYSEFSYISTKKLFSPIEKADAFDIDYSDEALIDGTATVFTWYAINDKIVDETVVSKTGNGIYKFLKQGIYYCKMTNETFPEAELTTESVTINNNNIIEIPDANFKKALVDNTSINTNEDTEISDFEALLTTSLELGSKNIADLTSIEYFTNLISLSVYNNHLKSLDLNKNTAITSLNCGYNQLISLDLTNITAITKLYCYYNDLTSLDLTNNTAIASLYCDGNNLTSLDLTNNTAITSLDCQNNQLTSLDLTNNTTITSLDCGSNQLTSLDLTNNTAITSLYCGSNQLTSLDLANNTAIASLNCNNNKFPFSELQKIKERYSELAYDSNKRLFSAINEIINYQIDYSSEVLIDGNETSFKWYRENSEVSAEDLQEDGNGMFTFLKDGAYYCEMTNASFPNLTLKTNTISIYNNDIVNIPDANFKKALVENTLLNLDGDNEISEYEAATYKEELNVSNKSISDLTGVAYFTSITKLTCNYNQISSMDLSENSQLKELDCSHNKLTDLNIYSNSSLNTLNCSYNELSDLSLSEYNNYRLIKLNIDQNHLPLSNLNKIKAINPKLIEVDKLSADYMSRQFDVFDEVNKEVDYELNYSEEALFNEKETTFRWTTDYGMTEVNDESTIQKVKTGVFKFLKSGTYHCEMTNEEFPDIVVATSAITINIATGINEVLKSSIQVYPNPVITDLNIKFEKNEDRMIYIYDVKGQIQVQQESFSSSEQLNISNLKNGMYILKIQSKSGVISYKILKQ</sequence>
<keyword evidence="1" id="KW-0433">Leucine-rich repeat</keyword>
<dbReference type="PROSITE" id="PS51450">
    <property type="entry name" value="LRR"/>
    <property type="match status" value="1"/>
</dbReference>
<dbReference type="NCBIfam" id="TIGR04183">
    <property type="entry name" value="Por_Secre_tail"/>
    <property type="match status" value="1"/>
</dbReference>
<proteinExistence type="predicted"/>
<dbReference type="RefSeq" id="WP_101263621.1">
    <property type="nucleotide sequence ID" value="NZ_MVDD01000040.1"/>
</dbReference>
<name>A0A2N3HQ43_9BACT</name>
<comment type="caution">
    <text evidence="5">The sequence shown here is derived from an EMBL/GenBank/DDBJ whole genome shotgun (WGS) entry which is preliminary data.</text>
</comment>
<keyword evidence="3" id="KW-0732">Signal</keyword>
<organism evidence="5 6">
    <name type="scientific">Labilibaculum filiforme</name>
    <dbReference type="NCBI Taxonomy" id="1940526"/>
    <lineage>
        <taxon>Bacteria</taxon>
        <taxon>Pseudomonadati</taxon>
        <taxon>Bacteroidota</taxon>
        <taxon>Bacteroidia</taxon>
        <taxon>Marinilabiliales</taxon>
        <taxon>Marinifilaceae</taxon>
        <taxon>Labilibaculum</taxon>
    </lineage>
</organism>
<evidence type="ECO:0000256" key="1">
    <source>
        <dbReference type="ARBA" id="ARBA00022614"/>
    </source>
</evidence>
<dbReference type="EMBL" id="MVDD01000040">
    <property type="protein sequence ID" value="PKQ60168.1"/>
    <property type="molecule type" value="Genomic_DNA"/>
</dbReference>
<dbReference type="InterPro" id="IPR032675">
    <property type="entry name" value="LRR_dom_sf"/>
</dbReference>
<evidence type="ECO:0000256" key="3">
    <source>
        <dbReference type="SAM" id="SignalP"/>
    </source>
</evidence>
<dbReference type="InterPro" id="IPR026444">
    <property type="entry name" value="Secre_tail"/>
</dbReference>
<keyword evidence="6" id="KW-1185">Reference proteome</keyword>
<dbReference type="AlphaFoldDB" id="A0A2N3HQ43"/>
<gene>
    <name evidence="5" type="ORF">BZG02_20500</name>
</gene>
<dbReference type="OrthoDB" id="1013167at2"/>